<accession>D6Z8U8</accession>
<dbReference type="eggNOG" id="ENOG50318WM">
    <property type="taxonomic scope" value="Bacteria"/>
</dbReference>
<dbReference type="HOGENOM" id="CLU_077385_0_0_11"/>
<evidence type="ECO:0000313" key="2">
    <source>
        <dbReference type="Proteomes" id="UP000002247"/>
    </source>
</evidence>
<protein>
    <recommendedName>
        <fullName evidence="3">DUF3000 domain-containing protein</fullName>
    </recommendedName>
</protein>
<dbReference type="KEGG" id="srt:Srot_1920"/>
<proteinExistence type="predicted"/>
<dbReference type="STRING" id="640132.Srot_1920"/>
<dbReference type="EMBL" id="CP001958">
    <property type="protein sequence ID" value="ADG98378.1"/>
    <property type="molecule type" value="Genomic_DNA"/>
</dbReference>
<gene>
    <name evidence="1" type="ordered locus">Srot_1920</name>
</gene>
<keyword evidence="2" id="KW-1185">Reference proteome</keyword>
<dbReference type="AlphaFoldDB" id="D6Z8U8"/>
<evidence type="ECO:0000313" key="1">
    <source>
        <dbReference type="EMBL" id="ADG98378.1"/>
    </source>
</evidence>
<dbReference type="Proteomes" id="UP000002247">
    <property type="component" value="Chromosome"/>
</dbReference>
<sequence>MFREAAEAMREAAHRPEISLSPIRAPGKLAPYSYALGAEISGDPDSPTAVGEAFGRLILLYDPDGAEVWQSVFRLVAYVQAELDDEIAGDPLLPEVAWTWLTEALASEETEHVALGGTVTSVASIRYGDIAGPARAHQLELRASWTPVGDHFGAHVEAFCSVLEAASGLPPVGVAELRPGQR</sequence>
<dbReference type="Pfam" id="PF11452">
    <property type="entry name" value="DUF3000"/>
    <property type="match status" value="1"/>
</dbReference>
<evidence type="ECO:0008006" key="3">
    <source>
        <dbReference type="Google" id="ProtNLM"/>
    </source>
</evidence>
<dbReference type="InterPro" id="IPR021555">
    <property type="entry name" value="DUF3000"/>
</dbReference>
<name>D6Z8U8_SEGRD</name>
<organism evidence="1 2">
    <name type="scientific">Segniliparus rotundus (strain ATCC BAA-972 / CDC 1076 / CIP 108378 / DSM 44985 / JCM 13578)</name>
    <dbReference type="NCBI Taxonomy" id="640132"/>
    <lineage>
        <taxon>Bacteria</taxon>
        <taxon>Bacillati</taxon>
        <taxon>Actinomycetota</taxon>
        <taxon>Actinomycetes</taxon>
        <taxon>Mycobacteriales</taxon>
        <taxon>Segniliparaceae</taxon>
        <taxon>Segniliparus</taxon>
    </lineage>
</organism>
<reference evidence="1 2" key="1">
    <citation type="journal article" date="2010" name="Stand. Genomic Sci.">
        <title>Complete genome sequence of Segniliparus rotundus type strain (CDC 1076).</title>
        <authorList>
            <person name="Sikorski J."/>
            <person name="Lapidus A."/>
            <person name="Copeland A."/>
            <person name="Misra M."/>
            <person name="Glavina Del Rio T."/>
            <person name="Nolan M."/>
            <person name="Lucas S."/>
            <person name="Chen F."/>
            <person name="Tice H."/>
            <person name="Cheng J.F."/>
            <person name="Jando M."/>
            <person name="Schneider S."/>
            <person name="Bruce D."/>
            <person name="Goodwin L."/>
            <person name="Pitluck S."/>
            <person name="Liolios K."/>
            <person name="Mikhailova N."/>
            <person name="Pati A."/>
            <person name="Ivanova N."/>
            <person name="Mavromatis K."/>
            <person name="Chen A."/>
            <person name="Palaniappan K."/>
            <person name="Chertkov O."/>
            <person name="Land M."/>
            <person name="Hauser L."/>
            <person name="Chang Y.J."/>
            <person name="Jeffries C.D."/>
            <person name="Brettin T."/>
            <person name="Detter J.C."/>
            <person name="Han C."/>
            <person name="Rohde M."/>
            <person name="Goker M."/>
            <person name="Bristow J."/>
            <person name="Eisen J.A."/>
            <person name="Markowitz V."/>
            <person name="Hugenholtz P."/>
            <person name="Kyrpides N.C."/>
            <person name="Klenk H.P."/>
        </authorList>
    </citation>
    <scope>NUCLEOTIDE SEQUENCE [LARGE SCALE GENOMIC DNA]</scope>
    <source>
        <strain evidence="2">ATCC BAA-972 / CDC 1076 / CIP 108378 / DSM 44985 / JCM 13578</strain>
    </source>
</reference>